<feature type="transmembrane region" description="Helical" evidence="1">
    <location>
        <begin position="35"/>
        <end position="55"/>
    </location>
</feature>
<accession>A0A1X6Y793</accession>
<feature type="transmembrane region" description="Helical" evidence="1">
    <location>
        <begin position="12"/>
        <end position="29"/>
    </location>
</feature>
<proteinExistence type="predicted"/>
<reference evidence="2 3" key="1">
    <citation type="submission" date="2017-03" db="EMBL/GenBank/DDBJ databases">
        <authorList>
            <person name="Afonso C.L."/>
            <person name="Miller P.J."/>
            <person name="Scott M.A."/>
            <person name="Spackman E."/>
            <person name="Goraichik I."/>
            <person name="Dimitrov K.M."/>
            <person name="Suarez D.L."/>
            <person name="Swayne D.E."/>
        </authorList>
    </citation>
    <scope>NUCLEOTIDE SEQUENCE [LARGE SCALE GENOMIC DNA]</scope>
    <source>
        <strain evidence="2 3">CECT 8110</strain>
    </source>
</reference>
<protein>
    <submittedName>
        <fullName evidence="2">Uncharacterized protein</fullName>
    </submittedName>
</protein>
<sequence>MRRGILPKAPNYTNAALIMGLVNLLWIFIVLWGTLGFAAVCAAGYGLNLLISRLARRARYSGRRNHP</sequence>
<name>A0A1X6Y793_9RHOB</name>
<evidence type="ECO:0000313" key="3">
    <source>
        <dbReference type="Proteomes" id="UP000193207"/>
    </source>
</evidence>
<keyword evidence="3" id="KW-1185">Reference proteome</keyword>
<dbReference type="AlphaFoldDB" id="A0A1X6Y793"/>
<evidence type="ECO:0000256" key="1">
    <source>
        <dbReference type="SAM" id="Phobius"/>
    </source>
</evidence>
<organism evidence="2 3">
    <name type="scientific">Roseovarius halotolerans</name>
    <dbReference type="NCBI Taxonomy" id="505353"/>
    <lineage>
        <taxon>Bacteria</taxon>
        <taxon>Pseudomonadati</taxon>
        <taxon>Pseudomonadota</taxon>
        <taxon>Alphaproteobacteria</taxon>
        <taxon>Rhodobacterales</taxon>
        <taxon>Roseobacteraceae</taxon>
        <taxon>Roseovarius</taxon>
    </lineage>
</organism>
<keyword evidence="1" id="KW-1133">Transmembrane helix</keyword>
<keyword evidence="1" id="KW-0812">Transmembrane</keyword>
<keyword evidence="1" id="KW-0472">Membrane</keyword>
<dbReference type="RefSeq" id="WP_217808218.1">
    <property type="nucleotide sequence ID" value="NZ_FWFU01000001.1"/>
</dbReference>
<dbReference type="Proteomes" id="UP000193207">
    <property type="component" value="Unassembled WGS sequence"/>
</dbReference>
<gene>
    <name evidence="2" type="ORF">ROH8110_00186</name>
</gene>
<dbReference type="EMBL" id="FWFU01000001">
    <property type="protein sequence ID" value="SLN12624.1"/>
    <property type="molecule type" value="Genomic_DNA"/>
</dbReference>
<evidence type="ECO:0000313" key="2">
    <source>
        <dbReference type="EMBL" id="SLN12624.1"/>
    </source>
</evidence>